<dbReference type="Gene3D" id="1.10.10.10">
    <property type="entry name" value="Winged helix-like DNA-binding domain superfamily/Winged helix DNA-binding domain"/>
    <property type="match status" value="1"/>
</dbReference>
<evidence type="ECO:0000259" key="6">
    <source>
        <dbReference type="PROSITE" id="PS51755"/>
    </source>
</evidence>
<organism evidence="7 8">
    <name type="scientific">Phormidium pseudopriestleyi FRX01</name>
    <dbReference type="NCBI Taxonomy" id="1759528"/>
    <lineage>
        <taxon>Bacteria</taxon>
        <taxon>Bacillati</taxon>
        <taxon>Cyanobacteriota</taxon>
        <taxon>Cyanophyceae</taxon>
        <taxon>Oscillatoriophycideae</taxon>
        <taxon>Oscillatoriales</taxon>
        <taxon>Oscillatoriaceae</taxon>
        <taxon>Phormidium</taxon>
    </lineage>
</organism>
<dbReference type="EMBL" id="JAFLQW010000648">
    <property type="protein sequence ID" value="MBO0352156.1"/>
    <property type="molecule type" value="Genomic_DNA"/>
</dbReference>
<dbReference type="PANTHER" id="PTHR48111">
    <property type="entry name" value="REGULATOR OF RPOS"/>
    <property type="match status" value="1"/>
</dbReference>
<name>A0ABS3FYG3_9CYAN</name>
<evidence type="ECO:0000256" key="3">
    <source>
        <dbReference type="PROSITE-ProRule" id="PRU01091"/>
    </source>
</evidence>
<dbReference type="PROSITE" id="PS51755">
    <property type="entry name" value="OMPR_PHOB"/>
    <property type="match status" value="1"/>
</dbReference>
<evidence type="ECO:0000313" key="7">
    <source>
        <dbReference type="EMBL" id="MBO0352156.1"/>
    </source>
</evidence>
<dbReference type="PROSITE" id="PS50110">
    <property type="entry name" value="RESPONSE_REGULATORY"/>
    <property type="match status" value="3"/>
</dbReference>
<evidence type="ECO:0000256" key="1">
    <source>
        <dbReference type="ARBA" id="ARBA00023125"/>
    </source>
</evidence>
<dbReference type="InterPro" id="IPR039420">
    <property type="entry name" value="WalR-like"/>
</dbReference>
<feature type="domain" description="OmpR/PhoB-type" evidence="6">
    <location>
        <begin position="124"/>
        <end position="223"/>
    </location>
</feature>
<feature type="DNA-binding region" description="OmpR/PhoB-type" evidence="3">
    <location>
        <begin position="124"/>
        <end position="223"/>
    </location>
</feature>
<evidence type="ECO:0000313" key="8">
    <source>
        <dbReference type="Proteomes" id="UP000664844"/>
    </source>
</evidence>
<feature type="modified residue" description="4-aspartylphosphate" evidence="2">
    <location>
        <position position="51"/>
    </location>
</feature>
<dbReference type="PANTHER" id="PTHR48111:SF15">
    <property type="entry name" value="OMPR SUBFAMILY"/>
    <property type="match status" value="1"/>
</dbReference>
<dbReference type="SUPFAM" id="SSF47226">
    <property type="entry name" value="Histidine-containing phosphotransfer domain, HPT domain"/>
    <property type="match status" value="1"/>
</dbReference>
<dbReference type="CDD" id="cd00156">
    <property type="entry name" value="REC"/>
    <property type="match status" value="2"/>
</dbReference>
<dbReference type="Gene3D" id="3.40.50.2300">
    <property type="match status" value="3"/>
</dbReference>
<dbReference type="Proteomes" id="UP000664844">
    <property type="component" value="Unassembled WGS sequence"/>
</dbReference>
<gene>
    <name evidence="7" type="ORF">J0895_24350</name>
</gene>
<reference evidence="7 8" key="1">
    <citation type="submission" date="2021-03" db="EMBL/GenBank/DDBJ databases">
        <title>Metabolic Capacity of the Antarctic Cyanobacterium Phormidium pseudopriestleyi that Sustains Oxygenic Photosynthesis in the Presence of Hydrogen Sulfide.</title>
        <authorList>
            <person name="Lumian J.E."/>
            <person name="Jungblut A.D."/>
            <person name="Dillon M.L."/>
            <person name="Hawes I."/>
            <person name="Doran P.T."/>
            <person name="Mackey T.J."/>
            <person name="Dick G.J."/>
            <person name="Grettenberger C.L."/>
            <person name="Sumner D.Y."/>
        </authorList>
    </citation>
    <scope>NUCLEOTIDE SEQUENCE [LARGE SCALE GENOMIC DNA]</scope>
    <source>
        <strain evidence="7 8">FRX01</strain>
    </source>
</reference>
<dbReference type="Pfam" id="PF00486">
    <property type="entry name" value="Trans_reg_C"/>
    <property type="match status" value="1"/>
</dbReference>
<dbReference type="InterPro" id="IPR001867">
    <property type="entry name" value="OmpR/PhoB-type_DNA-bd"/>
</dbReference>
<keyword evidence="1 3" id="KW-0238">DNA-binding</keyword>
<dbReference type="CDD" id="cd00383">
    <property type="entry name" value="trans_reg_C"/>
    <property type="match status" value="1"/>
</dbReference>
<accession>A0ABS3FYG3</accession>
<feature type="region of interest" description="Disordered" evidence="4">
    <location>
        <begin position="226"/>
        <end position="245"/>
    </location>
</feature>
<protein>
    <submittedName>
        <fullName evidence="7">Response regulator</fullName>
    </submittedName>
</protein>
<feature type="modified residue" description="4-aspartylphosphate" evidence="2">
    <location>
        <position position="546"/>
    </location>
</feature>
<evidence type="ECO:0000256" key="2">
    <source>
        <dbReference type="PROSITE-ProRule" id="PRU00169"/>
    </source>
</evidence>
<dbReference type="SMART" id="SM00448">
    <property type="entry name" value="REC"/>
    <property type="match status" value="3"/>
</dbReference>
<dbReference type="InterPro" id="IPR001789">
    <property type="entry name" value="Sig_transdc_resp-reg_receiver"/>
</dbReference>
<dbReference type="InterPro" id="IPR016032">
    <property type="entry name" value="Sig_transdc_resp-reg_C-effctor"/>
</dbReference>
<evidence type="ECO:0000259" key="5">
    <source>
        <dbReference type="PROSITE" id="PS50110"/>
    </source>
</evidence>
<dbReference type="InterPro" id="IPR036641">
    <property type="entry name" value="HPT_dom_sf"/>
</dbReference>
<feature type="domain" description="Response regulatory" evidence="5">
    <location>
        <begin position="2"/>
        <end position="116"/>
    </location>
</feature>
<evidence type="ECO:0000256" key="4">
    <source>
        <dbReference type="SAM" id="MobiDB-lite"/>
    </source>
</evidence>
<dbReference type="InterPro" id="IPR011006">
    <property type="entry name" value="CheY-like_superfamily"/>
</dbReference>
<feature type="domain" description="Response regulatory" evidence="5">
    <location>
        <begin position="497"/>
        <end position="613"/>
    </location>
</feature>
<proteinExistence type="predicted"/>
<feature type="compositionally biased region" description="Low complexity" evidence="4">
    <location>
        <begin position="226"/>
        <end position="237"/>
    </location>
</feature>
<dbReference type="SUPFAM" id="SSF46894">
    <property type="entry name" value="C-terminal effector domain of the bipartite response regulators"/>
    <property type="match status" value="1"/>
</dbReference>
<feature type="modified residue" description="4-aspartylphosphate" evidence="2">
    <location>
        <position position="416"/>
    </location>
</feature>
<dbReference type="SUPFAM" id="SSF52172">
    <property type="entry name" value="CheY-like"/>
    <property type="match status" value="3"/>
</dbReference>
<dbReference type="InterPro" id="IPR036388">
    <property type="entry name" value="WH-like_DNA-bd_sf"/>
</dbReference>
<comment type="caution">
    <text evidence="7">The sequence shown here is derived from an EMBL/GenBank/DDBJ whole genome shotgun (WGS) entry which is preliminary data.</text>
</comment>
<keyword evidence="2" id="KW-0597">Phosphoprotein</keyword>
<sequence length="634" mass="69988">MKIILVEDDEPASAALSVALRKQNYSVEAAADGETALELATILECDLILLDLVIPKLDGISLCRKLREQGYQKPILLLTAKDSPQDIVTGLDAGADDYVVKPYNLSELMARIRALLRRGTMPVTETLTWLDLCLKPVSGEVTWNGQSLGVTATEYKLLELFLRNPQRVFSRSAIIDRLWSFDDSPTENAVTVHIKDLRQKFKAVGIDNDPIETVYGLGYRLKPATEANPATPEAETAPKQKTPTPVKKLQAIASIAQILEKYRPRLNQQIALLRQTYNALADGELTDELQERAIQEAHKLAGSLGPFGYLEGSNLARKIEYLLMLPTPLGASETRQLEQLTRALSEELTKPPTEISLEVPSPAKARTLLIVDSDRAIATTLNSQEANLGMGVETAHTLSEARQAIARRTPDLILLDIACPETSTSPGEKAGLRWLQEVTHQFPTLPILVFTALDNLADRVAVSRCGGRGFLLKPATRDQILKAIAQVLPPKATPEAKVLIVDDDPAALAVMKELLQPWGLEVTTLDNPEKFWEILTAVTPDLLILDLEMPKFNGIDLCQVVRQDPDWGDLPILVVTAHTDAQSLRQVFAVGADDFIGKPIVGPELVTRITSRIERDRFRQQLEALKHKTKEKQP</sequence>
<keyword evidence="8" id="KW-1185">Reference proteome</keyword>
<feature type="domain" description="Response regulatory" evidence="5">
    <location>
        <begin position="367"/>
        <end position="488"/>
    </location>
</feature>
<dbReference type="Pfam" id="PF00072">
    <property type="entry name" value="Response_reg"/>
    <property type="match status" value="3"/>
</dbReference>
<dbReference type="SMART" id="SM00862">
    <property type="entry name" value="Trans_reg_C"/>
    <property type="match status" value="1"/>
</dbReference>
<dbReference type="RefSeq" id="WP_207090573.1">
    <property type="nucleotide sequence ID" value="NZ_JAFLQW010000648.1"/>
</dbReference>